<feature type="domain" description="Putative tail fiber protein gp53-like C-terminal" evidence="1">
    <location>
        <begin position="197"/>
        <end position="275"/>
    </location>
</feature>
<dbReference type="OrthoDB" id="9810174at2"/>
<dbReference type="STRING" id="857265.WG78_11120"/>
<dbReference type="Gene3D" id="2.60.40.3940">
    <property type="match status" value="1"/>
</dbReference>
<dbReference type="Proteomes" id="UP000037939">
    <property type="component" value="Unassembled WGS sequence"/>
</dbReference>
<evidence type="ECO:0000313" key="2">
    <source>
        <dbReference type="EMBL" id="KPC53037.1"/>
    </source>
</evidence>
<evidence type="ECO:0000259" key="1">
    <source>
        <dbReference type="Pfam" id="PF21882"/>
    </source>
</evidence>
<name>A0A0N1JSI4_9NEIS</name>
<reference evidence="2 3" key="1">
    <citation type="submission" date="2015-07" db="EMBL/GenBank/DDBJ databases">
        <title>Draft genome sequence of the Amantichitinum ursilacus IGB-41, a new chitin-degrading bacterium.</title>
        <authorList>
            <person name="Kirstahler P."/>
            <person name="Guenther M."/>
            <person name="Grumaz C."/>
            <person name="Rupp S."/>
            <person name="Zibek S."/>
            <person name="Sohn K."/>
        </authorList>
    </citation>
    <scope>NUCLEOTIDE SEQUENCE [LARGE SCALE GENOMIC DNA]</scope>
    <source>
        <strain evidence="2 3">IGB-41</strain>
    </source>
</reference>
<dbReference type="AlphaFoldDB" id="A0A0N1JSI4"/>
<dbReference type="Pfam" id="PF21882">
    <property type="entry name" value="Gp53-like_C"/>
    <property type="match status" value="1"/>
</dbReference>
<protein>
    <recommendedName>
        <fullName evidence="1">Putative tail fiber protein gp53-like C-terminal domain-containing protein</fullName>
    </recommendedName>
</protein>
<evidence type="ECO:0000313" key="3">
    <source>
        <dbReference type="Proteomes" id="UP000037939"/>
    </source>
</evidence>
<sequence length="275" mass="28422">MDYPKSVPNVNLLNGKFTDGNPLTGQLPSLDTSSWANAITDEQLAIIVAAGLAPDETKTNQVLTAVQLLIRKQVGNFSGSQTVSASKTLTAAMAGTTTYVSSATAVTLTLPPIASTSYGDCFPLMNANAGLVTIAPAAGESLYFMGNGVSSNKALGSGDTAYVVNIGTGAWNVISGSIQLAVSAAFAALRSPSGYQKLPGGLILQWGSVADTAAGTNRDMPYNIAFPTACVCLEISPWQNAVGLPYTHTSRGTTPNILRTVSAGAWAFDWFAIGY</sequence>
<proteinExistence type="predicted"/>
<gene>
    <name evidence="2" type="ORF">WG78_11120</name>
</gene>
<comment type="caution">
    <text evidence="2">The sequence shown here is derived from an EMBL/GenBank/DDBJ whole genome shotgun (WGS) entry which is preliminary data.</text>
</comment>
<dbReference type="InterPro" id="IPR054075">
    <property type="entry name" value="Gp53-like_C"/>
</dbReference>
<dbReference type="EMBL" id="LAQT01000008">
    <property type="protein sequence ID" value="KPC53037.1"/>
    <property type="molecule type" value="Genomic_DNA"/>
</dbReference>
<organism evidence="2 3">
    <name type="scientific">Amantichitinum ursilacus</name>
    <dbReference type="NCBI Taxonomy" id="857265"/>
    <lineage>
        <taxon>Bacteria</taxon>
        <taxon>Pseudomonadati</taxon>
        <taxon>Pseudomonadota</taxon>
        <taxon>Betaproteobacteria</taxon>
        <taxon>Neisseriales</taxon>
        <taxon>Chitinibacteraceae</taxon>
        <taxon>Amantichitinum</taxon>
    </lineage>
</organism>
<accession>A0A0N1JSI4</accession>
<keyword evidence="3" id="KW-1185">Reference proteome</keyword>
<dbReference type="RefSeq" id="WP_053937874.1">
    <property type="nucleotide sequence ID" value="NZ_LAQT01000008.1"/>
</dbReference>